<reference evidence="8" key="1">
    <citation type="journal article" date="2019" name="Int. J. Syst. Evol. Microbiol.">
        <title>The Global Catalogue of Microorganisms (GCM) 10K type strain sequencing project: providing services to taxonomists for standard genome sequencing and annotation.</title>
        <authorList>
            <consortium name="The Broad Institute Genomics Platform"/>
            <consortium name="The Broad Institute Genome Sequencing Center for Infectious Disease"/>
            <person name="Wu L."/>
            <person name="Ma J."/>
        </authorList>
    </citation>
    <scope>NUCLEOTIDE SEQUENCE [LARGE SCALE GENOMIC DNA]</scope>
    <source>
        <strain evidence="8">IBRC-M 10813</strain>
    </source>
</reference>
<comment type="caution">
    <text evidence="7">The sequence shown here is derived from an EMBL/GenBank/DDBJ whole genome shotgun (WGS) entry which is preliminary data.</text>
</comment>
<evidence type="ECO:0000259" key="6">
    <source>
        <dbReference type="Pfam" id="PF04932"/>
    </source>
</evidence>
<feature type="transmembrane region" description="Helical" evidence="5">
    <location>
        <begin position="54"/>
        <end position="74"/>
    </location>
</feature>
<feature type="transmembrane region" description="Helical" evidence="5">
    <location>
        <begin position="236"/>
        <end position="256"/>
    </location>
</feature>
<keyword evidence="8" id="KW-1185">Reference proteome</keyword>
<feature type="transmembrane region" description="Helical" evidence="5">
    <location>
        <begin position="163"/>
        <end position="183"/>
    </location>
</feature>
<dbReference type="PANTHER" id="PTHR37422">
    <property type="entry name" value="TEICHURONIC ACID BIOSYNTHESIS PROTEIN TUAE"/>
    <property type="match status" value="1"/>
</dbReference>
<keyword evidence="7" id="KW-0436">Ligase</keyword>
<feature type="transmembrane region" description="Helical" evidence="5">
    <location>
        <begin position="376"/>
        <end position="394"/>
    </location>
</feature>
<dbReference type="GO" id="GO:0016874">
    <property type="term" value="F:ligase activity"/>
    <property type="evidence" value="ECO:0007669"/>
    <property type="project" value="UniProtKB-KW"/>
</dbReference>
<protein>
    <submittedName>
        <fullName evidence="7">O-antigen ligase family protein</fullName>
    </submittedName>
</protein>
<proteinExistence type="predicted"/>
<comment type="subcellular location">
    <subcellularLocation>
        <location evidence="1">Membrane</location>
        <topology evidence="1">Multi-pass membrane protein</topology>
    </subcellularLocation>
</comment>
<keyword evidence="2 5" id="KW-0812">Transmembrane</keyword>
<feature type="transmembrane region" description="Helical" evidence="5">
    <location>
        <begin position="195"/>
        <end position="224"/>
    </location>
</feature>
<feature type="transmembrane region" description="Helical" evidence="5">
    <location>
        <begin position="353"/>
        <end position="370"/>
    </location>
</feature>
<evidence type="ECO:0000256" key="3">
    <source>
        <dbReference type="ARBA" id="ARBA00022989"/>
    </source>
</evidence>
<feature type="domain" description="O-antigen ligase-related" evidence="6">
    <location>
        <begin position="199"/>
        <end position="328"/>
    </location>
</feature>
<dbReference type="PANTHER" id="PTHR37422:SF13">
    <property type="entry name" value="LIPOPOLYSACCHARIDE BIOSYNTHESIS PROTEIN PA4999-RELATED"/>
    <property type="match status" value="1"/>
</dbReference>
<dbReference type="RefSeq" id="WP_380705577.1">
    <property type="nucleotide sequence ID" value="NZ_JBHSAP010000015.1"/>
</dbReference>
<sequence length="422" mass="48377">MDSRHEKLRERWVQFLYISILFSPVLPAAVLLLMGIISPYLLKGKWKPFGWPERIFLAFVVLSTVSWVFNPYLLFDWLPVAVVPILSFGLYVILSVWMKRGLDWTWVRYQKLYTMFWIAGLYPAIVTILQRVDWMPIGRSAFFYFLGFYPMQAEGVRSIGPALNSNLAAALLICLALLSIYATSLARNRWEKAGAFFIFFVHCGAIWCTGSRGAWVGLVLGLLVQVWMTGKRKRAVAFFLGLVAAAMVIATNKTLIPREDTLLATYHVRKFVWQNSFEIFRENWLIGVLPLHFSSLFEVKTGKLLFHAHNVFLGIASEYGIFGLFLFLTLIVVTTARARRWRKTANDRKEKRLAGVLISIIFALLGHGMYDYPIIAPQLGLIFMSSVMVINAQFERRCLRPPWCKNGKENGVEQSKERGPHF</sequence>
<name>A0ABV8JGL5_9BACL</name>
<feature type="transmembrane region" description="Helical" evidence="5">
    <location>
        <begin position="110"/>
        <end position="128"/>
    </location>
</feature>
<dbReference type="InterPro" id="IPR007016">
    <property type="entry name" value="O-antigen_ligase-rel_domated"/>
</dbReference>
<dbReference type="Proteomes" id="UP001595843">
    <property type="component" value="Unassembled WGS sequence"/>
</dbReference>
<evidence type="ECO:0000256" key="2">
    <source>
        <dbReference type="ARBA" id="ARBA00022692"/>
    </source>
</evidence>
<keyword evidence="3 5" id="KW-1133">Transmembrane helix</keyword>
<keyword evidence="4 5" id="KW-0472">Membrane</keyword>
<dbReference type="InterPro" id="IPR051533">
    <property type="entry name" value="WaaL-like"/>
</dbReference>
<evidence type="ECO:0000313" key="7">
    <source>
        <dbReference type="EMBL" id="MFC4077658.1"/>
    </source>
</evidence>
<feature type="transmembrane region" description="Helical" evidence="5">
    <location>
        <begin position="311"/>
        <end position="333"/>
    </location>
</feature>
<accession>A0ABV8JGL5</accession>
<evidence type="ECO:0000313" key="8">
    <source>
        <dbReference type="Proteomes" id="UP001595843"/>
    </source>
</evidence>
<feature type="transmembrane region" description="Helical" evidence="5">
    <location>
        <begin position="15"/>
        <end position="42"/>
    </location>
</feature>
<evidence type="ECO:0000256" key="5">
    <source>
        <dbReference type="SAM" id="Phobius"/>
    </source>
</evidence>
<evidence type="ECO:0000256" key="1">
    <source>
        <dbReference type="ARBA" id="ARBA00004141"/>
    </source>
</evidence>
<gene>
    <name evidence="7" type="ORF">ACFOUO_12700</name>
</gene>
<dbReference type="Pfam" id="PF04932">
    <property type="entry name" value="Wzy_C"/>
    <property type="match status" value="1"/>
</dbReference>
<feature type="transmembrane region" description="Helical" evidence="5">
    <location>
        <begin position="80"/>
        <end position="98"/>
    </location>
</feature>
<organism evidence="7 8">
    <name type="scientific">Salinithrix halophila</name>
    <dbReference type="NCBI Taxonomy" id="1485204"/>
    <lineage>
        <taxon>Bacteria</taxon>
        <taxon>Bacillati</taxon>
        <taxon>Bacillota</taxon>
        <taxon>Bacilli</taxon>
        <taxon>Bacillales</taxon>
        <taxon>Thermoactinomycetaceae</taxon>
        <taxon>Salinithrix</taxon>
    </lineage>
</organism>
<evidence type="ECO:0000256" key="4">
    <source>
        <dbReference type="ARBA" id="ARBA00023136"/>
    </source>
</evidence>
<dbReference type="EMBL" id="JBHSAP010000015">
    <property type="protein sequence ID" value="MFC4077658.1"/>
    <property type="molecule type" value="Genomic_DNA"/>
</dbReference>